<protein>
    <submittedName>
        <fullName evidence="1">Uncharacterized protein</fullName>
    </submittedName>
</protein>
<comment type="caution">
    <text evidence="1">The sequence shown here is derived from an EMBL/GenBank/DDBJ whole genome shotgun (WGS) entry which is preliminary data.</text>
</comment>
<gene>
    <name evidence="1" type="ORF">BDP27DRAFT_1228114</name>
</gene>
<dbReference type="OrthoDB" id="2758521at2759"/>
<sequence>MCLLFLQKQKLFAELWLCISLTGLFFSLVTHPTAVFAQVQTGYIDDQFGDPRTLLSPVYSTNGNPDWVQNANCTGGCWDLDIQQVFNQTWHGTEFFVGDVERTMKFQFTGTSLNVYCILPNPVISSDNNLTMDEPIISNYNLRFTLDGQSQPEFVHTSDGSGQFQYNFSVLSLSDLSNSQHAFEMAAPTDTNSTILFDYATYE</sequence>
<evidence type="ECO:0000313" key="2">
    <source>
        <dbReference type="Proteomes" id="UP000772434"/>
    </source>
</evidence>
<evidence type="ECO:0000313" key="1">
    <source>
        <dbReference type="EMBL" id="KAF9066055.1"/>
    </source>
</evidence>
<accession>A0A9P5PQ41</accession>
<reference evidence="1" key="1">
    <citation type="submission" date="2020-11" db="EMBL/GenBank/DDBJ databases">
        <authorList>
            <consortium name="DOE Joint Genome Institute"/>
            <person name="Ahrendt S."/>
            <person name="Riley R."/>
            <person name="Andreopoulos W."/>
            <person name="Labutti K."/>
            <person name="Pangilinan J."/>
            <person name="Ruiz-Duenas F.J."/>
            <person name="Barrasa J.M."/>
            <person name="Sanchez-Garcia M."/>
            <person name="Camarero S."/>
            <person name="Miyauchi S."/>
            <person name="Serrano A."/>
            <person name="Linde D."/>
            <person name="Babiker R."/>
            <person name="Drula E."/>
            <person name="Ayuso-Fernandez I."/>
            <person name="Pacheco R."/>
            <person name="Padilla G."/>
            <person name="Ferreira P."/>
            <person name="Barriuso J."/>
            <person name="Kellner H."/>
            <person name="Castanera R."/>
            <person name="Alfaro M."/>
            <person name="Ramirez L."/>
            <person name="Pisabarro A.G."/>
            <person name="Kuo A."/>
            <person name="Tritt A."/>
            <person name="Lipzen A."/>
            <person name="He G."/>
            <person name="Yan M."/>
            <person name="Ng V."/>
            <person name="Cullen D."/>
            <person name="Martin F."/>
            <person name="Rosso M.-N."/>
            <person name="Henrissat B."/>
            <person name="Hibbett D."/>
            <person name="Martinez A.T."/>
            <person name="Grigoriev I.V."/>
        </authorList>
    </citation>
    <scope>NUCLEOTIDE SEQUENCE</scope>
    <source>
        <strain evidence="1">AH 40177</strain>
    </source>
</reference>
<proteinExistence type="predicted"/>
<dbReference type="Proteomes" id="UP000772434">
    <property type="component" value="Unassembled WGS sequence"/>
</dbReference>
<organism evidence="1 2">
    <name type="scientific">Rhodocollybia butyracea</name>
    <dbReference type="NCBI Taxonomy" id="206335"/>
    <lineage>
        <taxon>Eukaryota</taxon>
        <taxon>Fungi</taxon>
        <taxon>Dikarya</taxon>
        <taxon>Basidiomycota</taxon>
        <taxon>Agaricomycotina</taxon>
        <taxon>Agaricomycetes</taxon>
        <taxon>Agaricomycetidae</taxon>
        <taxon>Agaricales</taxon>
        <taxon>Marasmiineae</taxon>
        <taxon>Omphalotaceae</taxon>
        <taxon>Rhodocollybia</taxon>
    </lineage>
</organism>
<keyword evidence="2" id="KW-1185">Reference proteome</keyword>
<name>A0A9P5PQ41_9AGAR</name>
<dbReference type="EMBL" id="JADNRY010000093">
    <property type="protein sequence ID" value="KAF9066055.1"/>
    <property type="molecule type" value="Genomic_DNA"/>
</dbReference>
<dbReference type="AlphaFoldDB" id="A0A9P5PQ41"/>